<proteinExistence type="predicted"/>
<sequence length="205" mass="23211">MSEHARAHVKRIVSLVYGRGPCPHCEEKVLSHVILTSEENFIVNDSIQIDEIRDNEGEECLVQVRHVKLPFAVELVSGDGQARSRLILGRPQLKTIRTPRHSGYRRRVTDLHCVIVSDNVGDVQCDVRGGLQHLHLHLHVAHDAEVAIDERLQPHQVVQRPQGSRKTRTPFSGLQIMFICDSFGFGTSGMRRHTVFCGCYRILLD</sequence>
<comment type="caution">
    <text evidence="1">The sequence shown here is derived from an EMBL/GenBank/DDBJ whole genome shotgun (WGS) entry which is preliminary data.</text>
</comment>
<protein>
    <submittedName>
        <fullName evidence="1">Uncharacterized protein</fullName>
    </submittedName>
</protein>
<dbReference type="Proteomes" id="UP000324222">
    <property type="component" value="Unassembled WGS sequence"/>
</dbReference>
<evidence type="ECO:0000313" key="2">
    <source>
        <dbReference type="Proteomes" id="UP000324222"/>
    </source>
</evidence>
<organism evidence="1 2">
    <name type="scientific">Portunus trituberculatus</name>
    <name type="common">Swimming crab</name>
    <name type="synonym">Neptunus trituberculatus</name>
    <dbReference type="NCBI Taxonomy" id="210409"/>
    <lineage>
        <taxon>Eukaryota</taxon>
        <taxon>Metazoa</taxon>
        <taxon>Ecdysozoa</taxon>
        <taxon>Arthropoda</taxon>
        <taxon>Crustacea</taxon>
        <taxon>Multicrustacea</taxon>
        <taxon>Malacostraca</taxon>
        <taxon>Eumalacostraca</taxon>
        <taxon>Eucarida</taxon>
        <taxon>Decapoda</taxon>
        <taxon>Pleocyemata</taxon>
        <taxon>Brachyura</taxon>
        <taxon>Eubrachyura</taxon>
        <taxon>Portunoidea</taxon>
        <taxon>Portunidae</taxon>
        <taxon>Portuninae</taxon>
        <taxon>Portunus</taxon>
    </lineage>
</organism>
<name>A0A5B7DR83_PORTR</name>
<gene>
    <name evidence="1" type="ORF">E2C01_016635</name>
</gene>
<evidence type="ECO:0000313" key="1">
    <source>
        <dbReference type="EMBL" id="MPC23579.1"/>
    </source>
</evidence>
<reference evidence="1 2" key="1">
    <citation type="submission" date="2019-05" db="EMBL/GenBank/DDBJ databases">
        <title>Another draft genome of Portunus trituberculatus and its Hox gene families provides insights of decapod evolution.</title>
        <authorList>
            <person name="Jeong J.-H."/>
            <person name="Song I."/>
            <person name="Kim S."/>
            <person name="Choi T."/>
            <person name="Kim D."/>
            <person name="Ryu S."/>
            <person name="Kim W."/>
        </authorList>
    </citation>
    <scope>NUCLEOTIDE SEQUENCE [LARGE SCALE GENOMIC DNA]</scope>
    <source>
        <tissue evidence="1">Muscle</tissue>
    </source>
</reference>
<accession>A0A5B7DR83</accession>
<dbReference type="EMBL" id="VSRR010001226">
    <property type="protein sequence ID" value="MPC23579.1"/>
    <property type="molecule type" value="Genomic_DNA"/>
</dbReference>
<dbReference type="AlphaFoldDB" id="A0A5B7DR83"/>
<keyword evidence="2" id="KW-1185">Reference proteome</keyword>